<feature type="non-terminal residue" evidence="1">
    <location>
        <position position="1"/>
    </location>
</feature>
<feature type="non-terminal residue" evidence="1">
    <location>
        <position position="25"/>
    </location>
</feature>
<evidence type="ECO:0000313" key="1">
    <source>
        <dbReference type="EMBL" id="CAA9541350.1"/>
    </source>
</evidence>
<dbReference type="GO" id="GO:0016787">
    <property type="term" value="F:hydrolase activity"/>
    <property type="evidence" value="ECO:0007669"/>
    <property type="project" value="UniProtKB-KW"/>
</dbReference>
<dbReference type="EC" id="3.6.3.14" evidence="1"/>
<organism evidence="1">
    <name type="scientific">uncultured Sphingomonadaceae bacterium</name>
    <dbReference type="NCBI Taxonomy" id="169976"/>
    <lineage>
        <taxon>Bacteria</taxon>
        <taxon>Pseudomonadati</taxon>
        <taxon>Pseudomonadota</taxon>
        <taxon>Alphaproteobacteria</taxon>
        <taxon>Sphingomonadales</taxon>
        <taxon>Sphingomonadaceae</taxon>
        <taxon>environmental samples</taxon>
    </lineage>
</organism>
<sequence length="25" mass="2867">WIIPAAFRQVWRGATQPHCSSWPAT</sequence>
<dbReference type="EMBL" id="CADCVX010000687">
    <property type="protein sequence ID" value="CAA9541350.1"/>
    <property type="molecule type" value="Genomic_DNA"/>
</dbReference>
<name>A0A6J4U605_9SPHN</name>
<gene>
    <name evidence="1" type="ORF">AVDCRST_MAG91-3880</name>
</gene>
<proteinExistence type="predicted"/>
<accession>A0A6J4U605</accession>
<dbReference type="AlphaFoldDB" id="A0A6J4U605"/>
<keyword evidence="1" id="KW-0378">Hydrolase</keyword>
<reference evidence="1" key="1">
    <citation type="submission" date="2020-02" db="EMBL/GenBank/DDBJ databases">
        <authorList>
            <person name="Meier V. D."/>
        </authorList>
    </citation>
    <scope>NUCLEOTIDE SEQUENCE</scope>
    <source>
        <strain evidence="1">AVDCRST_MAG91</strain>
    </source>
</reference>
<protein>
    <submittedName>
        <fullName evidence="1">ATP synthase delta chain</fullName>
        <ecNumber evidence="1">3.6.3.14</ecNumber>
    </submittedName>
</protein>